<organism evidence="2 3">
    <name type="scientific">Pseudonocardia kunmingensis</name>
    <dbReference type="NCBI Taxonomy" id="630975"/>
    <lineage>
        <taxon>Bacteria</taxon>
        <taxon>Bacillati</taxon>
        <taxon>Actinomycetota</taxon>
        <taxon>Actinomycetes</taxon>
        <taxon>Pseudonocardiales</taxon>
        <taxon>Pseudonocardiaceae</taxon>
        <taxon>Pseudonocardia</taxon>
    </lineage>
</organism>
<name>A0A543DKT5_9PSEU</name>
<protein>
    <submittedName>
        <fullName evidence="2">Uncharacterized protein</fullName>
    </submittedName>
</protein>
<accession>A0A543DKT5</accession>
<gene>
    <name evidence="2" type="ORF">FB558_5639</name>
</gene>
<feature type="compositionally biased region" description="Basic residues" evidence="1">
    <location>
        <begin position="178"/>
        <end position="205"/>
    </location>
</feature>
<dbReference type="EMBL" id="VFPA01000003">
    <property type="protein sequence ID" value="TQM09865.1"/>
    <property type="molecule type" value="Genomic_DNA"/>
</dbReference>
<proteinExistence type="predicted"/>
<feature type="compositionally biased region" description="Basic and acidic residues" evidence="1">
    <location>
        <begin position="215"/>
        <end position="226"/>
    </location>
</feature>
<feature type="compositionally biased region" description="Basic residues" evidence="1">
    <location>
        <begin position="117"/>
        <end position="126"/>
    </location>
</feature>
<evidence type="ECO:0000256" key="1">
    <source>
        <dbReference type="SAM" id="MobiDB-lite"/>
    </source>
</evidence>
<sequence length="337" mass="36839">MTLHRDSGRGSPLPGKVLVQRESSRGECCCGRRDLPRLFRAEAPRQGELLDAARTAVIGAGHADHPHDVLLGGCGVGAPGCSSLGDVQVQFEPGGLPAMCAARRGCVGGDRGDAGSRHGRVWRTCRRRDSARSRSRASLRQRGEPGRAAPPTSARARRSVHHRPRPRPRHLRSERPSRQTHRPTRMRRCARYVRRARSRSARSPRGRIAPKGAGRRREPGRSEERTTGSAPRGSTAAASGLVFPVGVPRPPGPGRPRRPRRRAPSAFRHLSVVSEAGRDERHERDSTGDRLKAAELEISRTPVRCHWGGCRTRCGHDPCGCPWGSPGPPWAPSLRRS</sequence>
<reference evidence="2 3" key="1">
    <citation type="submission" date="2019-06" db="EMBL/GenBank/DDBJ databases">
        <title>Sequencing the genomes of 1000 actinobacteria strains.</title>
        <authorList>
            <person name="Klenk H.-P."/>
        </authorList>
    </citation>
    <scope>NUCLEOTIDE SEQUENCE [LARGE SCALE GENOMIC DNA]</scope>
    <source>
        <strain evidence="2 3">DSM 45301</strain>
    </source>
</reference>
<dbReference type="AlphaFoldDB" id="A0A543DKT5"/>
<evidence type="ECO:0000313" key="2">
    <source>
        <dbReference type="EMBL" id="TQM09865.1"/>
    </source>
</evidence>
<comment type="caution">
    <text evidence="2">The sequence shown here is derived from an EMBL/GenBank/DDBJ whole genome shotgun (WGS) entry which is preliminary data.</text>
</comment>
<feature type="region of interest" description="Disordered" evidence="1">
    <location>
        <begin position="109"/>
        <end position="268"/>
    </location>
</feature>
<dbReference type="Proteomes" id="UP000315677">
    <property type="component" value="Unassembled WGS sequence"/>
</dbReference>
<evidence type="ECO:0000313" key="3">
    <source>
        <dbReference type="Proteomes" id="UP000315677"/>
    </source>
</evidence>
<keyword evidence="3" id="KW-1185">Reference proteome</keyword>
<feature type="compositionally biased region" description="Basic residues" evidence="1">
    <location>
        <begin position="155"/>
        <end position="170"/>
    </location>
</feature>